<reference evidence="1 2" key="1">
    <citation type="submission" date="2015-06" db="EMBL/GenBank/DDBJ databases">
        <authorList>
            <person name="Zeng Y."/>
            <person name="Huang Y."/>
        </authorList>
    </citation>
    <scope>NUCLEOTIDE SEQUENCE [LARGE SCALE GENOMIC DNA]</scope>
    <source>
        <strain evidence="1 2">PQ-2</strain>
    </source>
</reference>
<dbReference type="EMBL" id="CP011770">
    <property type="protein sequence ID" value="AKM09852.1"/>
    <property type="molecule type" value="Genomic_DNA"/>
</dbReference>
<dbReference type="PATRIC" id="fig|1348774.3.peg.1557"/>
<gene>
    <name evidence="1" type="ORF">AB433_07435</name>
</gene>
<dbReference type="STRING" id="1348774.AB433_07435"/>
<dbReference type="KEGG" id="cna:AB433_07435"/>
<keyword evidence="2" id="KW-1185">Reference proteome</keyword>
<protein>
    <submittedName>
        <fullName evidence="1">Uncharacterized protein</fullName>
    </submittedName>
</protein>
<dbReference type="Proteomes" id="UP000035287">
    <property type="component" value="Chromosome"/>
</dbReference>
<dbReference type="AlphaFoldDB" id="A0A0G3XF68"/>
<evidence type="ECO:0000313" key="1">
    <source>
        <dbReference type="EMBL" id="AKM09852.1"/>
    </source>
</evidence>
<sequence>MAEPVTKSDLAGVLADMVVAMRDIQIALLGVQIDDREVLKRQIDEIGKRADAMWTRYKAMTGQDDD</sequence>
<organism evidence="1 2">
    <name type="scientific">Croceicoccus naphthovorans</name>
    <dbReference type="NCBI Taxonomy" id="1348774"/>
    <lineage>
        <taxon>Bacteria</taxon>
        <taxon>Pseudomonadati</taxon>
        <taxon>Pseudomonadota</taxon>
        <taxon>Alphaproteobacteria</taxon>
        <taxon>Sphingomonadales</taxon>
        <taxon>Erythrobacteraceae</taxon>
        <taxon>Croceicoccus</taxon>
    </lineage>
</organism>
<proteinExistence type="predicted"/>
<evidence type="ECO:0000313" key="2">
    <source>
        <dbReference type="Proteomes" id="UP000035287"/>
    </source>
</evidence>
<name>A0A0G3XF68_9SPHN</name>
<accession>A0A0G3XF68</accession>